<evidence type="ECO:0000313" key="2">
    <source>
        <dbReference type="EMBL" id="TNN18480.1"/>
    </source>
</evidence>
<dbReference type="AlphaFoldDB" id="A0A4Z2DQR0"/>
<feature type="non-terminal residue" evidence="2">
    <location>
        <position position="1"/>
    </location>
</feature>
<organism evidence="2 3">
    <name type="scientific">Schistosoma japonicum</name>
    <name type="common">Blood fluke</name>
    <dbReference type="NCBI Taxonomy" id="6182"/>
    <lineage>
        <taxon>Eukaryota</taxon>
        <taxon>Metazoa</taxon>
        <taxon>Spiralia</taxon>
        <taxon>Lophotrochozoa</taxon>
        <taxon>Platyhelminthes</taxon>
        <taxon>Trematoda</taxon>
        <taxon>Digenea</taxon>
        <taxon>Strigeidida</taxon>
        <taxon>Schistosomatoidea</taxon>
        <taxon>Schistosomatidae</taxon>
        <taxon>Schistosoma</taxon>
    </lineage>
</organism>
<proteinExistence type="predicted"/>
<evidence type="ECO:0000313" key="3">
    <source>
        <dbReference type="Proteomes" id="UP000311919"/>
    </source>
</evidence>
<evidence type="ECO:0000256" key="1">
    <source>
        <dbReference type="SAM" id="MobiDB-lite"/>
    </source>
</evidence>
<sequence length="872" mass="100303">LTSSTSSEDINLHLRQPGLTPPQTESFNLSNQYYQSKDNKIHSKLNDRLCHNQLQKSYEHLSSSSSSSSINKITTSQFNKSVVYNLPSSPSAAATTTTTATATKVSTTGTKSHYNLQTLTNEQYMNKSSIGQLTDNTIRPINRRAYMTRSTNLIYDDTLDESFDKYAVNDKHKPVLSTSTIIYNNDNTTNNNSSIVKCPSHRNIPENQYCIQFKRVKARRTSSSSQTDCNKTTKNRLFNKDRSIHDDYQLKLFSSNHINKDYPSGTLIHSGLFCPSNDLLHDKEPVKKHLETWLKEAVTRTIQGKALTRRNHMSHETQRELPVTVTLQPHSFDGPVSRYHDECLFTTGYSQQSIQKPFSVSLNTSTDSPQIKPPSITRDSVDGYLPYYYENVFEKQPEVIKNNTTINRTDDKLYRRHSANPMSDHITRERANSFKESERINEECIHQINQSDVYNNKPIVYNTTNNTIFPYYHINTTSRTNEKLSNITSIKQRHSFNEKLKQSKLPIITSLPGKYRLTHTLSDENRNRIMSTTMNTASQSLRRLSNVKRSPHTSIDMNTGQHVNHELYKYGLKYSNLLDPSLSIDYSVLHQPYQSISSERRYSRHLKPLDAWQNRQSHSMEIVYAAPINQRSLSSPQKRSPLSKQTAVRKLPVIYSRSLQHSTCSFPVQWGGFLSGPTLSLTSPFDSSSLTPDSINHRQFFRSSLDSHEPIQSTSGLQQQRQHFPPYKLHRDRVYISQDHAYSATESPKNITPLEEPINNRQNIKSLHHSRTNLSPWPFNTQSIRRKVHSFELNPITHYQQLSPDFIKNTSGLLKVGDNLPSAYSTPSSRRGSSNSNNSVFISKEWKTKLQFNRFSLQTRDEYKCKYKMYVY</sequence>
<keyword evidence="3" id="KW-1185">Reference proteome</keyword>
<reference evidence="2 3" key="1">
    <citation type="submission" date="2019-03" db="EMBL/GenBank/DDBJ databases">
        <title>An improved genome assembly of the fluke Schistosoma japonicum.</title>
        <authorList>
            <person name="Hu W."/>
            <person name="Luo F."/>
            <person name="Yin M."/>
            <person name="Mo X."/>
            <person name="Sun C."/>
            <person name="Wu Q."/>
            <person name="Zhu B."/>
            <person name="Xiang M."/>
            <person name="Wang J."/>
            <person name="Wang Y."/>
            <person name="Zhang T."/>
            <person name="Xu B."/>
            <person name="Zheng H."/>
            <person name="Feng Z."/>
        </authorList>
    </citation>
    <scope>NUCLEOTIDE SEQUENCE [LARGE SCALE GENOMIC DNA]</scope>
    <source>
        <strain evidence="2">HuSjv2</strain>
        <tissue evidence="2">Worms</tissue>
    </source>
</reference>
<protein>
    <submittedName>
        <fullName evidence="2">Uncharacterized protein</fullName>
    </submittedName>
</protein>
<name>A0A4Z2DQR0_SCHJA</name>
<comment type="caution">
    <text evidence="2">The sequence shown here is derived from an EMBL/GenBank/DDBJ whole genome shotgun (WGS) entry which is preliminary data.</text>
</comment>
<dbReference type="EMBL" id="SKCS01000076">
    <property type="protein sequence ID" value="TNN18480.1"/>
    <property type="molecule type" value="Genomic_DNA"/>
</dbReference>
<dbReference type="Proteomes" id="UP000311919">
    <property type="component" value="Unassembled WGS sequence"/>
</dbReference>
<accession>A0A4Z2DQR0</accession>
<feature type="region of interest" description="Disordered" evidence="1">
    <location>
        <begin position="1"/>
        <end position="24"/>
    </location>
</feature>
<gene>
    <name evidence="2" type="ORF">EWB00_010262</name>
</gene>
<dbReference type="OrthoDB" id="6258786at2759"/>